<name>A0A9P5YD79_9AGAR</name>
<sequence length="174" mass="18926">MEDPDLAGKTITIRQIRNPYVPEIESIAYSKVTLDHRGWLDLQNLGVGIGVPGKPCWIVMRPGEPDGGGLWGGLSGYLCHAKLVKRALAGGDVITVIDPSDADDAWRKTFNIRKPENEKSWAGTFKTMFAPLGMMLGAPFAGPTTQKPTKPGRESSSAPGLPHRYWDGAPEKEE</sequence>
<reference evidence="2" key="1">
    <citation type="submission" date="2020-11" db="EMBL/GenBank/DDBJ databases">
        <authorList>
            <consortium name="DOE Joint Genome Institute"/>
            <person name="Ahrendt S."/>
            <person name="Riley R."/>
            <person name="Andreopoulos W."/>
            <person name="Labutti K."/>
            <person name="Pangilinan J."/>
            <person name="Ruiz-Duenas F.J."/>
            <person name="Barrasa J.M."/>
            <person name="Sanchez-Garcia M."/>
            <person name="Camarero S."/>
            <person name="Miyauchi S."/>
            <person name="Serrano A."/>
            <person name="Linde D."/>
            <person name="Babiker R."/>
            <person name="Drula E."/>
            <person name="Ayuso-Fernandez I."/>
            <person name="Pacheco R."/>
            <person name="Padilla G."/>
            <person name="Ferreira P."/>
            <person name="Barriuso J."/>
            <person name="Kellner H."/>
            <person name="Castanera R."/>
            <person name="Alfaro M."/>
            <person name="Ramirez L."/>
            <person name="Pisabarro A.G."/>
            <person name="Kuo A."/>
            <person name="Tritt A."/>
            <person name="Lipzen A."/>
            <person name="He G."/>
            <person name="Yan M."/>
            <person name="Ng V."/>
            <person name="Cullen D."/>
            <person name="Martin F."/>
            <person name="Rosso M.-N."/>
            <person name="Henrissat B."/>
            <person name="Hibbett D."/>
            <person name="Martinez A.T."/>
            <person name="Grigoriev I.V."/>
        </authorList>
    </citation>
    <scope>NUCLEOTIDE SEQUENCE</scope>
    <source>
        <strain evidence="2">CBS 247.69</strain>
    </source>
</reference>
<evidence type="ECO:0000313" key="2">
    <source>
        <dbReference type="EMBL" id="KAF9467119.1"/>
    </source>
</evidence>
<feature type="compositionally biased region" description="Polar residues" evidence="1">
    <location>
        <begin position="143"/>
        <end position="158"/>
    </location>
</feature>
<protein>
    <submittedName>
        <fullName evidence="2">Uncharacterized protein</fullName>
    </submittedName>
</protein>
<evidence type="ECO:0000256" key="1">
    <source>
        <dbReference type="SAM" id="MobiDB-lite"/>
    </source>
</evidence>
<dbReference type="Proteomes" id="UP000807353">
    <property type="component" value="Unassembled WGS sequence"/>
</dbReference>
<comment type="caution">
    <text evidence="2">The sequence shown here is derived from an EMBL/GenBank/DDBJ whole genome shotgun (WGS) entry which is preliminary data.</text>
</comment>
<proteinExistence type="predicted"/>
<feature type="compositionally biased region" description="Basic and acidic residues" evidence="1">
    <location>
        <begin position="164"/>
        <end position="174"/>
    </location>
</feature>
<dbReference type="AlphaFoldDB" id="A0A9P5YD79"/>
<organism evidence="2 3">
    <name type="scientific">Collybia nuda</name>
    <dbReference type="NCBI Taxonomy" id="64659"/>
    <lineage>
        <taxon>Eukaryota</taxon>
        <taxon>Fungi</taxon>
        <taxon>Dikarya</taxon>
        <taxon>Basidiomycota</taxon>
        <taxon>Agaricomycotina</taxon>
        <taxon>Agaricomycetes</taxon>
        <taxon>Agaricomycetidae</taxon>
        <taxon>Agaricales</taxon>
        <taxon>Tricholomatineae</taxon>
        <taxon>Clitocybaceae</taxon>
        <taxon>Collybia</taxon>
    </lineage>
</organism>
<keyword evidence="3" id="KW-1185">Reference proteome</keyword>
<gene>
    <name evidence="2" type="ORF">BDZ94DRAFT_1249613</name>
</gene>
<feature type="region of interest" description="Disordered" evidence="1">
    <location>
        <begin position="140"/>
        <end position="174"/>
    </location>
</feature>
<accession>A0A9P5YD79</accession>
<evidence type="ECO:0000313" key="3">
    <source>
        <dbReference type="Proteomes" id="UP000807353"/>
    </source>
</evidence>
<dbReference type="EMBL" id="MU150238">
    <property type="protein sequence ID" value="KAF9467119.1"/>
    <property type="molecule type" value="Genomic_DNA"/>
</dbReference>